<feature type="chain" id="PRO_5004165841" evidence="3">
    <location>
        <begin position="24"/>
        <end position="302"/>
    </location>
</feature>
<dbReference type="EMBL" id="CP000463">
    <property type="protein sequence ID" value="ABJ07051.1"/>
    <property type="molecule type" value="Genomic_DNA"/>
</dbReference>
<dbReference type="NCBIfam" id="TIGR01098">
    <property type="entry name" value="3A0109s03R"/>
    <property type="match status" value="1"/>
</dbReference>
<accession>Q07LY3</accession>
<dbReference type="Pfam" id="PF12974">
    <property type="entry name" value="Phosphonate-bd"/>
    <property type="match status" value="1"/>
</dbReference>
<dbReference type="PANTHER" id="PTHR35841">
    <property type="entry name" value="PHOSPHONATES-BINDING PERIPLASMIC PROTEIN"/>
    <property type="match status" value="1"/>
</dbReference>
<comment type="similarity">
    <text evidence="1">Belongs to the phosphate/phosphite/phosphonate binding protein family.</text>
</comment>
<evidence type="ECO:0000313" key="4">
    <source>
        <dbReference type="EMBL" id="ABJ07051.1"/>
    </source>
</evidence>
<dbReference type="InterPro" id="IPR005770">
    <property type="entry name" value="PhnD"/>
</dbReference>
<dbReference type="InterPro" id="IPR017797">
    <property type="entry name" value="Phosphnate-bd"/>
</dbReference>
<keyword evidence="2 3" id="KW-0732">Signal</keyword>
<evidence type="ECO:0000256" key="2">
    <source>
        <dbReference type="ARBA" id="ARBA00022729"/>
    </source>
</evidence>
<dbReference type="Gene3D" id="3.40.190.10">
    <property type="entry name" value="Periplasmic binding protein-like II"/>
    <property type="match status" value="2"/>
</dbReference>
<dbReference type="HOGENOM" id="CLU_051472_6_4_5"/>
<dbReference type="GO" id="GO:0015716">
    <property type="term" value="P:organic phosphonate transport"/>
    <property type="evidence" value="ECO:0007669"/>
    <property type="project" value="InterPro"/>
</dbReference>
<dbReference type="GO" id="GO:0043190">
    <property type="term" value="C:ATP-binding cassette (ABC) transporter complex"/>
    <property type="evidence" value="ECO:0007669"/>
    <property type="project" value="InterPro"/>
</dbReference>
<dbReference type="SUPFAM" id="SSF53850">
    <property type="entry name" value="Periplasmic binding protein-like II"/>
    <property type="match status" value="1"/>
</dbReference>
<protein>
    <submittedName>
        <fullName evidence="4">Phosphonate ABC transporter, periplasmic phosphonate-binding protein</fullName>
    </submittedName>
</protein>
<dbReference type="NCBIfam" id="TIGR03431">
    <property type="entry name" value="PhnD"/>
    <property type="match status" value="1"/>
</dbReference>
<sequence>MFKLKTLVAGAVALAFAASAASAEDWKAKYPELIFGKIPDENASGTTTRWSPLTEYLSKKLGTKVTLRIANDYAAVIEGQRAGNIHIAMYGPASYARAYVVGAKVEPFAIEVNNDGSKGYHSVLYVKTESSYKDIQDLKGKNLCLVDPNSTSGNNVPRFMMNKMSIDPDKFFSKVIYAGSHENAVIGVAQGTCDAAFNWWNTEEESNLLRMDRKGMAKAADFRIILKSDQIVNSPMAYLTDLPEDLKAAIRNAVLGLATDEPETFNKIYEGKGKPYAAATHKEYEPVVELIKFVDTLRKTKS</sequence>
<evidence type="ECO:0000256" key="3">
    <source>
        <dbReference type="SAM" id="SignalP"/>
    </source>
</evidence>
<dbReference type="eggNOG" id="COG3221">
    <property type="taxonomic scope" value="Bacteria"/>
</dbReference>
<dbReference type="KEGG" id="rpe:RPE_3114"/>
<name>Q07LY3_RHOP5</name>
<dbReference type="AlphaFoldDB" id="Q07LY3"/>
<gene>
    <name evidence="4" type="ordered locus">RPE_3114</name>
</gene>
<feature type="signal peptide" evidence="3">
    <location>
        <begin position="1"/>
        <end position="23"/>
    </location>
</feature>
<reference evidence="4" key="1">
    <citation type="submission" date="2006-09" db="EMBL/GenBank/DDBJ databases">
        <title>Complete sequence of Rhodopseudomonas palustris BisA53.</title>
        <authorList>
            <consortium name="US DOE Joint Genome Institute"/>
            <person name="Copeland A."/>
            <person name="Lucas S."/>
            <person name="Lapidus A."/>
            <person name="Barry K."/>
            <person name="Detter J.C."/>
            <person name="Glavina del Rio T."/>
            <person name="Hammon N."/>
            <person name="Israni S."/>
            <person name="Dalin E."/>
            <person name="Tice H."/>
            <person name="Pitluck S."/>
            <person name="Chain P."/>
            <person name="Malfatti S."/>
            <person name="Shin M."/>
            <person name="Vergez L."/>
            <person name="Schmutz J."/>
            <person name="Larimer F."/>
            <person name="Land M."/>
            <person name="Hauser L."/>
            <person name="Pelletier D.A."/>
            <person name="Kyrpides N."/>
            <person name="Kim E."/>
            <person name="Harwood C.S."/>
            <person name="Oda Y."/>
            <person name="Richardson P."/>
        </authorList>
    </citation>
    <scope>NUCLEOTIDE SEQUENCE [LARGE SCALE GENOMIC DNA]</scope>
    <source>
        <strain evidence="4">BisA53</strain>
    </source>
</reference>
<organism evidence="4">
    <name type="scientific">Rhodopseudomonas palustris (strain BisA53)</name>
    <dbReference type="NCBI Taxonomy" id="316055"/>
    <lineage>
        <taxon>Bacteria</taxon>
        <taxon>Pseudomonadati</taxon>
        <taxon>Pseudomonadota</taxon>
        <taxon>Alphaproteobacteria</taxon>
        <taxon>Hyphomicrobiales</taxon>
        <taxon>Nitrobacteraceae</taxon>
        <taxon>Rhodopseudomonas</taxon>
    </lineage>
</organism>
<dbReference type="PANTHER" id="PTHR35841:SF1">
    <property type="entry name" value="PHOSPHONATES-BINDING PERIPLASMIC PROTEIN"/>
    <property type="match status" value="1"/>
</dbReference>
<dbReference type="STRING" id="316055.RPE_3114"/>
<dbReference type="OrthoDB" id="9802896at2"/>
<proteinExistence type="inferred from homology"/>
<evidence type="ECO:0000256" key="1">
    <source>
        <dbReference type="ARBA" id="ARBA00007162"/>
    </source>
</evidence>
<dbReference type="GO" id="GO:0055085">
    <property type="term" value="P:transmembrane transport"/>
    <property type="evidence" value="ECO:0007669"/>
    <property type="project" value="InterPro"/>
</dbReference>
<dbReference type="CDD" id="cd01071">
    <property type="entry name" value="PBP2_PhnD_like"/>
    <property type="match status" value="1"/>
</dbReference>